<dbReference type="CDD" id="cd06171">
    <property type="entry name" value="Sigma70_r4"/>
    <property type="match status" value="1"/>
</dbReference>
<dbReference type="Pfam" id="PF04542">
    <property type="entry name" value="Sigma70_r2"/>
    <property type="match status" value="1"/>
</dbReference>
<comment type="similarity">
    <text evidence="1">Belongs to the sigma-70 factor family. ECF subfamily.</text>
</comment>
<evidence type="ECO:0000256" key="5">
    <source>
        <dbReference type="ARBA" id="ARBA00023163"/>
    </source>
</evidence>
<dbReference type="Gene3D" id="1.10.1740.10">
    <property type="match status" value="1"/>
</dbReference>
<dbReference type="SUPFAM" id="SSF88946">
    <property type="entry name" value="Sigma2 domain of RNA polymerase sigma factors"/>
    <property type="match status" value="1"/>
</dbReference>
<dbReference type="SUPFAM" id="SSF88659">
    <property type="entry name" value="Sigma3 and sigma4 domains of RNA polymerase sigma factors"/>
    <property type="match status" value="1"/>
</dbReference>
<feature type="domain" description="RNA polymerase sigma-70 region 4" evidence="7">
    <location>
        <begin position="148"/>
        <end position="197"/>
    </location>
</feature>
<evidence type="ECO:0000256" key="1">
    <source>
        <dbReference type="ARBA" id="ARBA00010641"/>
    </source>
</evidence>
<dbReference type="InterPro" id="IPR014284">
    <property type="entry name" value="RNA_pol_sigma-70_dom"/>
</dbReference>
<dbReference type="GO" id="GO:0006352">
    <property type="term" value="P:DNA-templated transcription initiation"/>
    <property type="evidence" value="ECO:0007669"/>
    <property type="project" value="InterPro"/>
</dbReference>
<dbReference type="Proteomes" id="UP000317557">
    <property type="component" value="Unassembled WGS sequence"/>
</dbReference>
<evidence type="ECO:0000259" key="7">
    <source>
        <dbReference type="Pfam" id="PF04545"/>
    </source>
</evidence>
<dbReference type="PANTHER" id="PTHR43133:SF62">
    <property type="entry name" value="RNA POLYMERASE SIGMA FACTOR SIGZ"/>
    <property type="match status" value="1"/>
</dbReference>
<dbReference type="Gene3D" id="1.10.10.10">
    <property type="entry name" value="Winged helix-like DNA-binding domain superfamily/Winged helix DNA-binding domain"/>
    <property type="match status" value="1"/>
</dbReference>
<dbReference type="AlphaFoldDB" id="A0A521DNJ6"/>
<dbReference type="InterPro" id="IPR036388">
    <property type="entry name" value="WH-like_DNA-bd_sf"/>
</dbReference>
<dbReference type="InterPro" id="IPR013324">
    <property type="entry name" value="RNA_pol_sigma_r3/r4-like"/>
</dbReference>
<keyword evidence="2" id="KW-0805">Transcription regulation</keyword>
<keyword evidence="4" id="KW-0238">DNA-binding</keyword>
<evidence type="ECO:0000313" key="8">
    <source>
        <dbReference type="EMBL" id="SMO73304.1"/>
    </source>
</evidence>
<feature type="domain" description="RNA polymerase sigma-70 region 2" evidence="6">
    <location>
        <begin position="38"/>
        <end position="104"/>
    </location>
</feature>
<dbReference type="OrthoDB" id="9790423at2"/>
<evidence type="ECO:0000256" key="2">
    <source>
        <dbReference type="ARBA" id="ARBA00023015"/>
    </source>
</evidence>
<dbReference type="InterPro" id="IPR007627">
    <property type="entry name" value="RNA_pol_sigma70_r2"/>
</dbReference>
<evidence type="ECO:0000256" key="3">
    <source>
        <dbReference type="ARBA" id="ARBA00023082"/>
    </source>
</evidence>
<reference evidence="8 9" key="1">
    <citation type="submission" date="2017-05" db="EMBL/GenBank/DDBJ databases">
        <authorList>
            <person name="Varghese N."/>
            <person name="Submissions S."/>
        </authorList>
    </citation>
    <scope>NUCLEOTIDE SEQUENCE [LARGE SCALE GENOMIC DNA]</scope>
    <source>
        <strain evidence="8 9">DSM 21985</strain>
    </source>
</reference>
<dbReference type="InterPro" id="IPR013325">
    <property type="entry name" value="RNA_pol_sigma_r2"/>
</dbReference>
<name>A0A521DNJ6_9BACT</name>
<evidence type="ECO:0000313" key="9">
    <source>
        <dbReference type="Proteomes" id="UP000317557"/>
    </source>
</evidence>
<dbReference type="PANTHER" id="PTHR43133">
    <property type="entry name" value="RNA POLYMERASE ECF-TYPE SIGMA FACTO"/>
    <property type="match status" value="1"/>
</dbReference>
<dbReference type="NCBIfam" id="TIGR02937">
    <property type="entry name" value="sigma70-ECF"/>
    <property type="match status" value="1"/>
</dbReference>
<dbReference type="RefSeq" id="WP_142454667.1">
    <property type="nucleotide sequence ID" value="NZ_FXTP01000009.1"/>
</dbReference>
<dbReference type="GO" id="GO:0016987">
    <property type="term" value="F:sigma factor activity"/>
    <property type="evidence" value="ECO:0007669"/>
    <property type="project" value="UniProtKB-KW"/>
</dbReference>
<keyword evidence="3" id="KW-0731">Sigma factor</keyword>
<evidence type="ECO:0000259" key="6">
    <source>
        <dbReference type="Pfam" id="PF04542"/>
    </source>
</evidence>
<accession>A0A521DNJ6</accession>
<keyword evidence="5" id="KW-0804">Transcription</keyword>
<organism evidence="8 9">
    <name type="scientific">Gracilimonas mengyeensis</name>
    <dbReference type="NCBI Taxonomy" id="1302730"/>
    <lineage>
        <taxon>Bacteria</taxon>
        <taxon>Pseudomonadati</taxon>
        <taxon>Balneolota</taxon>
        <taxon>Balneolia</taxon>
        <taxon>Balneolales</taxon>
        <taxon>Balneolaceae</taxon>
        <taxon>Gracilimonas</taxon>
    </lineage>
</organism>
<dbReference type="InterPro" id="IPR007630">
    <property type="entry name" value="RNA_pol_sigma70_r4"/>
</dbReference>
<dbReference type="Pfam" id="PF04545">
    <property type="entry name" value="Sigma70_r4"/>
    <property type="match status" value="1"/>
</dbReference>
<protein>
    <submittedName>
        <fullName evidence="8">RNA polymerase sigma-70 factor, ECF subfamily</fullName>
    </submittedName>
</protein>
<dbReference type="EMBL" id="FXTP01000009">
    <property type="protein sequence ID" value="SMO73304.1"/>
    <property type="molecule type" value="Genomic_DNA"/>
</dbReference>
<dbReference type="GO" id="GO:0003677">
    <property type="term" value="F:DNA binding"/>
    <property type="evidence" value="ECO:0007669"/>
    <property type="project" value="UniProtKB-KW"/>
</dbReference>
<keyword evidence="9" id="KW-1185">Reference proteome</keyword>
<proteinExistence type="inferred from homology"/>
<sequence>MLFFILSAIGKILTKDEERDRELMARIKMRDASALSELYDHYNRLLFGLIRTILKKQEEAEDTLQEVFINVWQKADSYDLERGTVYTWIVSLARNKSIDRLRSKVYKEQKKQSTSLDDEDVYHPLYTEEANPMEKTIFRDRAKRVRDALDKLTDKQRKMLEIAYFGGMSQREISDKFEIPLGTVKSRIRDGMMKLKEILSKELEL</sequence>
<evidence type="ECO:0000256" key="4">
    <source>
        <dbReference type="ARBA" id="ARBA00023125"/>
    </source>
</evidence>
<gene>
    <name evidence="8" type="ORF">SAMN06265219_10915</name>
</gene>
<dbReference type="InterPro" id="IPR039425">
    <property type="entry name" value="RNA_pol_sigma-70-like"/>
</dbReference>